<dbReference type="EMBL" id="VPFD01000020">
    <property type="protein sequence ID" value="TXF98014.1"/>
    <property type="molecule type" value="Genomic_DNA"/>
</dbReference>
<protein>
    <submittedName>
        <fullName evidence="1">Uncharacterized protein</fullName>
    </submittedName>
</protein>
<dbReference type="AlphaFoldDB" id="A0A5C7G380"/>
<organism evidence="1 2">
    <name type="scientific">Massilia arenae</name>
    <dbReference type="NCBI Taxonomy" id="2603288"/>
    <lineage>
        <taxon>Bacteria</taxon>
        <taxon>Pseudomonadati</taxon>
        <taxon>Pseudomonadota</taxon>
        <taxon>Betaproteobacteria</taxon>
        <taxon>Burkholderiales</taxon>
        <taxon>Oxalobacteraceae</taxon>
        <taxon>Telluria group</taxon>
        <taxon>Massilia</taxon>
    </lineage>
</organism>
<gene>
    <name evidence="1" type="ORF">FVD38_17960</name>
</gene>
<reference evidence="1 2" key="1">
    <citation type="submission" date="2019-08" db="EMBL/GenBank/DDBJ databases">
        <title>Massilia golmudensis sp. nov., isolated from sand in the Qinghai-Tibetan Plateau.</title>
        <authorList>
            <person name="Zhang B."/>
        </authorList>
    </citation>
    <scope>NUCLEOTIDE SEQUENCE [LARGE SCALE GENOMIC DNA]</scope>
    <source>
        <strain evidence="1 2">GEM5</strain>
    </source>
</reference>
<evidence type="ECO:0000313" key="2">
    <source>
        <dbReference type="Proteomes" id="UP000321413"/>
    </source>
</evidence>
<dbReference type="Proteomes" id="UP000321413">
    <property type="component" value="Unassembled WGS sequence"/>
</dbReference>
<comment type="caution">
    <text evidence="1">The sequence shown here is derived from an EMBL/GenBank/DDBJ whole genome shotgun (WGS) entry which is preliminary data.</text>
</comment>
<evidence type="ECO:0000313" key="1">
    <source>
        <dbReference type="EMBL" id="TXF98014.1"/>
    </source>
</evidence>
<accession>A0A5C7G380</accession>
<proteinExistence type="predicted"/>
<name>A0A5C7G380_9BURK</name>
<keyword evidence="2" id="KW-1185">Reference proteome</keyword>
<dbReference type="RefSeq" id="WP_147936085.1">
    <property type="nucleotide sequence ID" value="NZ_VPFD01000020.1"/>
</dbReference>
<sequence length="198" mass="22092">MTTAPNTPLPRAFTFNDINVGTRLYAVLVQYASSYPGKSIFYGDLLDRARTMFPEDKEVERAVPIGIGMKLLFVENFCAENGYPNLACLAVNKGKEEPGGGFKGNWLQQMREVAAFDWSAAQPVLDAYVSRSIKAATPLKRRKEPEARELLFAHFREHRDSYKDFSQDDREEMVSLLMEGLDVDIALHAVLGAKAALG</sequence>